<protein>
    <submittedName>
        <fullName evidence="1">Uncharacterized protein</fullName>
    </submittedName>
</protein>
<dbReference type="Proteomes" id="UP000054018">
    <property type="component" value="Unassembled WGS sequence"/>
</dbReference>
<evidence type="ECO:0000313" key="1">
    <source>
        <dbReference type="EMBL" id="KIK20573.1"/>
    </source>
</evidence>
<reference evidence="1 2" key="1">
    <citation type="submission" date="2014-04" db="EMBL/GenBank/DDBJ databases">
        <authorList>
            <consortium name="DOE Joint Genome Institute"/>
            <person name="Kuo A."/>
            <person name="Kohler A."/>
            <person name="Costa M.D."/>
            <person name="Nagy L.G."/>
            <person name="Floudas D."/>
            <person name="Copeland A."/>
            <person name="Barry K.W."/>
            <person name="Cichocki N."/>
            <person name="Veneault-Fourrey C."/>
            <person name="LaButti K."/>
            <person name="Lindquist E.A."/>
            <person name="Lipzen A."/>
            <person name="Lundell T."/>
            <person name="Morin E."/>
            <person name="Murat C."/>
            <person name="Sun H."/>
            <person name="Tunlid A."/>
            <person name="Henrissat B."/>
            <person name="Grigoriev I.V."/>
            <person name="Hibbett D.S."/>
            <person name="Martin F."/>
            <person name="Nordberg H.P."/>
            <person name="Cantor M.N."/>
            <person name="Hua S.X."/>
        </authorList>
    </citation>
    <scope>NUCLEOTIDE SEQUENCE [LARGE SCALE GENOMIC DNA]</scope>
    <source>
        <strain evidence="1 2">441</strain>
    </source>
</reference>
<dbReference type="EMBL" id="KN833762">
    <property type="protein sequence ID" value="KIK20573.1"/>
    <property type="molecule type" value="Genomic_DNA"/>
</dbReference>
<organism evidence="1 2">
    <name type="scientific">Pisolithus microcarpus 441</name>
    <dbReference type="NCBI Taxonomy" id="765257"/>
    <lineage>
        <taxon>Eukaryota</taxon>
        <taxon>Fungi</taxon>
        <taxon>Dikarya</taxon>
        <taxon>Basidiomycota</taxon>
        <taxon>Agaricomycotina</taxon>
        <taxon>Agaricomycetes</taxon>
        <taxon>Agaricomycetidae</taxon>
        <taxon>Boletales</taxon>
        <taxon>Sclerodermatineae</taxon>
        <taxon>Pisolithaceae</taxon>
        <taxon>Pisolithus</taxon>
    </lineage>
</organism>
<proteinExistence type="predicted"/>
<keyword evidence="2" id="KW-1185">Reference proteome</keyword>
<sequence length="263" mass="29833">MWIADTPEECLLAATSPKASPVTTATSKDFGNPFYPFDYENFLNVIKCLCLNSVIKPCWKGWPLSDPSQFLTPEPLHHFHRMFWDHDIKWCITVTGLAELDFCFSLLQTPVGYCVFEDGISQLKQVMGRDHHTVQHYIIGAIAGSVPQCFLIAVHSLLSFQYMAQVLEFTDDTLVRVANTLQGFHDHKDAIMRSQKDSWEIPKLELLQSVISSIHLSGAVIQWSADPTEHTHVQEIKVPARAGNNQDYYSQITCHLDCAEKCY</sequence>
<evidence type="ECO:0000313" key="2">
    <source>
        <dbReference type="Proteomes" id="UP000054018"/>
    </source>
</evidence>
<name>A0A0C9ZKY9_9AGAM</name>
<dbReference type="AlphaFoldDB" id="A0A0C9ZKY9"/>
<dbReference type="Pfam" id="PF18759">
    <property type="entry name" value="Plavaka"/>
    <property type="match status" value="1"/>
</dbReference>
<gene>
    <name evidence="1" type="ORF">PISMIDRAFT_105530</name>
</gene>
<reference evidence="2" key="2">
    <citation type="submission" date="2015-01" db="EMBL/GenBank/DDBJ databases">
        <title>Evolutionary Origins and Diversification of the Mycorrhizal Mutualists.</title>
        <authorList>
            <consortium name="DOE Joint Genome Institute"/>
            <consortium name="Mycorrhizal Genomics Consortium"/>
            <person name="Kohler A."/>
            <person name="Kuo A."/>
            <person name="Nagy L.G."/>
            <person name="Floudas D."/>
            <person name="Copeland A."/>
            <person name="Barry K.W."/>
            <person name="Cichocki N."/>
            <person name="Veneault-Fourrey C."/>
            <person name="LaButti K."/>
            <person name="Lindquist E.A."/>
            <person name="Lipzen A."/>
            <person name="Lundell T."/>
            <person name="Morin E."/>
            <person name="Murat C."/>
            <person name="Riley R."/>
            <person name="Ohm R."/>
            <person name="Sun H."/>
            <person name="Tunlid A."/>
            <person name="Henrissat B."/>
            <person name="Grigoriev I.V."/>
            <person name="Hibbett D.S."/>
            <person name="Martin F."/>
        </authorList>
    </citation>
    <scope>NUCLEOTIDE SEQUENCE [LARGE SCALE GENOMIC DNA]</scope>
    <source>
        <strain evidence="2">441</strain>
    </source>
</reference>
<dbReference type="OrthoDB" id="3232986at2759"/>
<dbReference type="HOGENOM" id="CLU_006344_12_0_1"/>
<accession>A0A0C9ZKY9</accession>
<dbReference type="InterPro" id="IPR041078">
    <property type="entry name" value="Plavaka"/>
</dbReference>